<dbReference type="GO" id="GO:0046872">
    <property type="term" value="F:metal ion binding"/>
    <property type="evidence" value="ECO:0007669"/>
    <property type="project" value="UniProtKB-KW"/>
</dbReference>
<reference evidence="14" key="1">
    <citation type="submission" date="2022-11" db="UniProtKB">
        <authorList>
            <consortium name="WormBaseParasite"/>
        </authorList>
    </citation>
    <scope>IDENTIFICATION</scope>
</reference>
<accession>A0A914WZF7</accession>
<dbReference type="PROSITE" id="PS50092">
    <property type="entry name" value="TSP1"/>
    <property type="match status" value="1"/>
</dbReference>
<evidence type="ECO:0000256" key="11">
    <source>
        <dbReference type="SAM" id="SignalP"/>
    </source>
</evidence>
<dbReference type="GO" id="GO:0005576">
    <property type="term" value="C:extracellular region"/>
    <property type="evidence" value="ECO:0007669"/>
    <property type="project" value="UniProtKB-SubCell"/>
</dbReference>
<keyword evidence="6 10" id="KW-0862">Zinc</keyword>
<dbReference type="Gene3D" id="2.20.100.10">
    <property type="entry name" value="Thrombospondin type-1 (TSP1) repeat"/>
    <property type="match status" value="1"/>
</dbReference>
<evidence type="ECO:0000256" key="7">
    <source>
        <dbReference type="ARBA" id="ARBA00023049"/>
    </source>
</evidence>
<dbReference type="GO" id="GO:0006508">
    <property type="term" value="P:proteolysis"/>
    <property type="evidence" value="ECO:0007669"/>
    <property type="project" value="UniProtKB-KW"/>
</dbReference>
<evidence type="ECO:0000256" key="2">
    <source>
        <dbReference type="ARBA" id="ARBA00022525"/>
    </source>
</evidence>
<sequence>MWRFQQSLVIFVFLVGTLVGFASSHVHTTVNGVEWAMNEDEPPVRYAMEETMVLVTGRHCHVRSPVPVPQIAQLNSKFVFPELPKLFVELALFMDNAMLKHFQKEFGEERAKERMMKYASAFLSEMRILYLQSSINPDVGIIVTHVEIFDTQPPELEGPKHHFGMSTEIAEVFCTWQEGRNPPAGTKGHWDHALLLTGFDLHAPETNGIAGLAPIGGMCSSMWSCSIIEGNNLGRAFVAAHELGHSLGMFHDGDKNECAINCCLMSPRNGAGKTRWSECSNRELKSFVLELTNRSKSVDEDPMCLQDVPSDIEPNNLDVNTMPGQLFTADEQCQIAYGLHFRLRVPPSVAFEDICRVLWCNDESTTVISAHPALDGTYCGDRKWCIDGFCVPWNKPGPEPAPVNGNWAEWSSVVDTECTSCVIRGTARLRKQHRACRNPSTNNGGQRCIGPRFRGQLCTGLGDCTASELPEKMKWANDICQTEKENDAQLTGVSQDNDQSPCRVWCTMFNSTVVRSKGKFPNGTPCKDRQFCIEGRCSGVI</sequence>
<evidence type="ECO:0000256" key="1">
    <source>
        <dbReference type="ARBA" id="ARBA00004613"/>
    </source>
</evidence>
<evidence type="ECO:0000256" key="5">
    <source>
        <dbReference type="ARBA" id="ARBA00022801"/>
    </source>
</evidence>
<keyword evidence="4 10" id="KW-0479">Metal-binding</keyword>
<dbReference type="PANTHER" id="PTHR13723">
    <property type="entry name" value="ADAMTS A DISINTEGRIN AND METALLOPROTEASE WITH THROMBOSPONDIN MOTIFS PROTEASE"/>
    <property type="match status" value="1"/>
</dbReference>
<dbReference type="InterPro" id="IPR001590">
    <property type="entry name" value="Peptidase_M12B"/>
</dbReference>
<dbReference type="InterPro" id="IPR057401">
    <property type="entry name" value="Adt-1/2-like_dom"/>
</dbReference>
<keyword evidence="8 10" id="KW-1015">Disulfide bond</keyword>
<feature type="domain" description="Peptidase M12B" evidence="12">
    <location>
        <begin position="86"/>
        <end position="288"/>
    </location>
</feature>
<dbReference type="GO" id="GO:0004222">
    <property type="term" value="F:metalloendopeptidase activity"/>
    <property type="evidence" value="ECO:0007669"/>
    <property type="project" value="InterPro"/>
</dbReference>
<dbReference type="WBParaSite" id="PSAMB.scaffold5852size10749.g27414.t1">
    <property type="protein sequence ID" value="PSAMB.scaffold5852size10749.g27414.t1"/>
    <property type="gene ID" value="PSAMB.scaffold5852size10749.g27414"/>
</dbReference>
<feature type="disulfide bond" evidence="10">
    <location>
        <begin position="258"/>
        <end position="263"/>
    </location>
</feature>
<evidence type="ECO:0000256" key="8">
    <source>
        <dbReference type="ARBA" id="ARBA00023157"/>
    </source>
</evidence>
<proteinExistence type="predicted"/>
<dbReference type="InterPro" id="IPR000884">
    <property type="entry name" value="TSP1_rpt"/>
</dbReference>
<evidence type="ECO:0000256" key="3">
    <source>
        <dbReference type="ARBA" id="ARBA00022670"/>
    </source>
</evidence>
<evidence type="ECO:0000259" key="12">
    <source>
        <dbReference type="PROSITE" id="PS50215"/>
    </source>
</evidence>
<dbReference type="GO" id="GO:0031012">
    <property type="term" value="C:extracellular matrix"/>
    <property type="evidence" value="ECO:0007669"/>
    <property type="project" value="TreeGrafter"/>
</dbReference>
<dbReference type="InterPro" id="IPR036383">
    <property type="entry name" value="TSP1_rpt_sf"/>
</dbReference>
<dbReference type="InterPro" id="IPR024079">
    <property type="entry name" value="MetalloPept_cat_dom_sf"/>
</dbReference>
<keyword evidence="13" id="KW-1185">Reference proteome</keyword>
<dbReference type="Gene3D" id="3.40.390.10">
    <property type="entry name" value="Collagenase (Catalytic Domain)"/>
    <property type="match status" value="1"/>
</dbReference>
<protein>
    <submittedName>
        <fullName evidence="14">Peptidase M12B domain-containing protein</fullName>
    </submittedName>
</protein>
<evidence type="ECO:0000313" key="14">
    <source>
        <dbReference type="WBParaSite" id="PSAMB.scaffold5852size10749.g27414.t1"/>
    </source>
</evidence>
<keyword evidence="5" id="KW-0378">Hydrolase</keyword>
<evidence type="ECO:0000256" key="10">
    <source>
        <dbReference type="PROSITE-ProRule" id="PRU00276"/>
    </source>
</evidence>
<feature type="active site" evidence="10">
    <location>
        <position position="242"/>
    </location>
</feature>
<evidence type="ECO:0000256" key="4">
    <source>
        <dbReference type="ARBA" id="ARBA00022723"/>
    </source>
</evidence>
<feature type="signal peptide" evidence="11">
    <location>
        <begin position="1"/>
        <end position="24"/>
    </location>
</feature>
<organism evidence="13 14">
    <name type="scientific">Plectus sambesii</name>
    <dbReference type="NCBI Taxonomy" id="2011161"/>
    <lineage>
        <taxon>Eukaryota</taxon>
        <taxon>Metazoa</taxon>
        <taxon>Ecdysozoa</taxon>
        <taxon>Nematoda</taxon>
        <taxon>Chromadorea</taxon>
        <taxon>Plectida</taxon>
        <taxon>Plectina</taxon>
        <taxon>Plectoidea</taxon>
        <taxon>Plectidae</taxon>
        <taxon>Plectus</taxon>
    </lineage>
</organism>
<dbReference type="Pfam" id="PF17771">
    <property type="entry name" value="ADAMTS_CR_2"/>
    <property type="match status" value="1"/>
</dbReference>
<dbReference type="Pfam" id="PF01421">
    <property type="entry name" value="Reprolysin"/>
    <property type="match status" value="1"/>
</dbReference>
<evidence type="ECO:0000313" key="13">
    <source>
        <dbReference type="Proteomes" id="UP000887566"/>
    </source>
</evidence>
<dbReference type="PANTHER" id="PTHR13723:SF315">
    <property type="entry name" value="NO LONG NERVE CORD, ISOFORM C"/>
    <property type="match status" value="1"/>
</dbReference>
<keyword evidence="2" id="KW-0964">Secreted</keyword>
<keyword evidence="7" id="KW-0482">Metalloprotease</keyword>
<dbReference type="Pfam" id="PF25379">
    <property type="entry name" value="Adt-1"/>
    <property type="match status" value="1"/>
</dbReference>
<dbReference type="Gene3D" id="3.40.1620.60">
    <property type="match status" value="2"/>
</dbReference>
<dbReference type="GO" id="GO:0030198">
    <property type="term" value="P:extracellular matrix organization"/>
    <property type="evidence" value="ECO:0007669"/>
    <property type="project" value="TreeGrafter"/>
</dbReference>
<dbReference type="SUPFAM" id="SSF55486">
    <property type="entry name" value="Metalloproteases ('zincins'), catalytic domain"/>
    <property type="match status" value="1"/>
</dbReference>
<dbReference type="AlphaFoldDB" id="A0A914WZF7"/>
<keyword evidence="9" id="KW-0325">Glycoprotein</keyword>
<keyword evidence="3" id="KW-0645">Protease</keyword>
<dbReference type="PROSITE" id="PS50215">
    <property type="entry name" value="ADAM_MEPRO"/>
    <property type="match status" value="1"/>
</dbReference>
<comment type="caution">
    <text evidence="10">Lacks conserved residue(s) required for the propagation of feature annotation.</text>
</comment>
<evidence type="ECO:0000256" key="6">
    <source>
        <dbReference type="ARBA" id="ARBA00022833"/>
    </source>
</evidence>
<name>A0A914WZF7_9BILA</name>
<comment type="subcellular location">
    <subcellularLocation>
        <location evidence="1">Secreted</location>
    </subcellularLocation>
</comment>
<dbReference type="Proteomes" id="UP000887566">
    <property type="component" value="Unplaced"/>
</dbReference>
<feature type="binding site" evidence="10">
    <location>
        <position position="251"/>
    </location>
    <ligand>
        <name>Zn(2+)</name>
        <dbReference type="ChEBI" id="CHEBI:29105"/>
        <note>catalytic</note>
    </ligand>
</feature>
<dbReference type="InterPro" id="IPR050439">
    <property type="entry name" value="ADAMTS_ADAMTS-like"/>
</dbReference>
<feature type="binding site" evidence="10">
    <location>
        <position position="245"/>
    </location>
    <ligand>
        <name>Zn(2+)</name>
        <dbReference type="ChEBI" id="CHEBI:29105"/>
        <note>catalytic</note>
    </ligand>
</feature>
<feature type="chain" id="PRO_5037402909" evidence="11">
    <location>
        <begin position="25"/>
        <end position="541"/>
    </location>
</feature>
<evidence type="ECO:0000256" key="9">
    <source>
        <dbReference type="ARBA" id="ARBA00023180"/>
    </source>
</evidence>
<feature type="binding site" evidence="10">
    <location>
        <position position="241"/>
    </location>
    <ligand>
        <name>Zn(2+)</name>
        <dbReference type="ChEBI" id="CHEBI:29105"/>
        <note>catalytic</note>
    </ligand>
</feature>
<keyword evidence="11" id="KW-0732">Signal</keyword>
<dbReference type="InterPro" id="IPR041645">
    <property type="entry name" value="ADAMTS_CR_2"/>
</dbReference>